<sequence>SLVVALGGGIFWLGKKMGAKNKASQTKIYQQRVKLEKELQELNEQLQNENDPTKKQELEQKAKAIEQQIQNLGHNSPNPPINPGGNGQQPPVNNNKTHRQITVKYNTEIGDNQYNFSFYEEDATEKRGNGFIFDENNDNFQLIPINTAPSPSKNPSNDPNSVRIEEEEIKIEYSFYNDEYIKFNNFLIPMGDLSNPMHIFISRNNPVWGWRNLDQTNLRKTPNFKISFSPKDASKYKDWRGTSARVQEYYFDKNNNNFTLTPLGN</sequence>
<accession>A0ACA9S218</accession>
<dbReference type="EMBL" id="CAJVQC010086822">
    <property type="protein sequence ID" value="CAG8822890.1"/>
    <property type="molecule type" value="Genomic_DNA"/>
</dbReference>
<proteinExistence type="predicted"/>
<evidence type="ECO:0000313" key="2">
    <source>
        <dbReference type="Proteomes" id="UP000789920"/>
    </source>
</evidence>
<feature type="non-terminal residue" evidence="1">
    <location>
        <position position="1"/>
    </location>
</feature>
<keyword evidence="2" id="KW-1185">Reference proteome</keyword>
<dbReference type="Proteomes" id="UP000789920">
    <property type="component" value="Unassembled WGS sequence"/>
</dbReference>
<comment type="caution">
    <text evidence="1">The sequence shown here is derived from an EMBL/GenBank/DDBJ whole genome shotgun (WGS) entry which is preliminary data.</text>
</comment>
<reference evidence="1" key="1">
    <citation type="submission" date="2021-06" db="EMBL/GenBank/DDBJ databases">
        <authorList>
            <person name="Kallberg Y."/>
            <person name="Tangrot J."/>
            <person name="Rosling A."/>
        </authorList>
    </citation>
    <scope>NUCLEOTIDE SEQUENCE</scope>
    <source>
        <strain evidence="1">MA461A</strain>
    </source>
</reference>
<protein>
    <submittedName>
        <fullName evidence="1">30436_t:CDS:1</fullName>
    </submittedName>
</protein>
<name>A0ACA9S218_9GLOM</name>
<gene>
    <name evidence="1" type="ORF">RPERSI_LOCUS25911</name>
</gene>
<evidence type="ECO:0000313" key="1">
    <source>
        <dbReference type="EMBL" id="CAG8822890.1"/>
    </source>
</evidence>
<organism evidence="1 2">
    <name type="scientific">Racocetra persica</name>
    <dbReference type="NCBI Taxonomy" id="160502"/>
    <lineage>
        <taxon>Eukaryota</taxon>
        <taxon>Fungi</taxon>
        <taxon>Fungi incertae sedis</taxon>
        <taxon>Mucoromycota</taxon>
        <taxon>Glomeromycotina</taxon>
        <taxon>Glomeromycetes</taxon>
        <taxon>Diversisporales</taxon>
        <taxon>Gigasporaceae</taxon>
        <taxon>Racocetra</taxon>
    </lineage>
</organism>